<dbReference type="EMBL" id="JWZX01003253">
    <property type="protein sequence ID" value="KOO22755.1"/>
    <property type="molecule type" value="Genomic_DNA"/>
</dbReference>
<keyword evidence="4" id="KW-1133">Transmembrane helix</keyword>
<evidence type="ECO:0000256" key="2">
    <source>
        <dbReference type="ARBA" id="ARBA00022737"/>
    </source>
</evidence>
<proteinExistence type="predicted"/>
<protein>
    <submittedName>
        <fullName evidence="6">Kelch motif family</fullName>
    </submittedName>
</protein>
<dbReference type="SMART" id="SM00042">
    <property type="entry name" value="CUB"/>
    <property type="match status" value="1"/>
</dbReference>
<dbReference type="PANTHER" id="PTHR46093">
    <property type="entry name" value="ACYL-COA-BINDING DOMAIN-CONTAINING PROTEIN 5"/>
    <property type="match status" value="1"/>
</dbReference>
<dbReference type="Gene3D" id="2.120.10.80">
    <property type="entry name" value="Kelch-type beta propeller"/>
    <property type="match status" value="1"/>
</dbReference>
<feature type="transmembrane region" description="Helical" evidence="4">
    <location>
        <begin position="438"/>
        <end position="460"/>
    </location>
</feature>
<name>A0A0M0J8E8_9EUKA</name>
<dbReference type="PANTHER" id="PTHR46093:SF18">
    <property type="entry name" value="FIBRONECTIN TYPE-III DOMAIN-CONTAINING PROTEIN"/>
    <property type="match status" value="1"/>
</dbReference>
<keyword evidence="4" id="KW-0812">Transmembrane</keyword>
<comment type="caution">
    <text evidence="6">The sequence shown here is derived from an EMBL/GenBank/DDBJ whole genome shotgun (WGS) entry which is preliminary data.</text>
</comment>
<keyword evidence="7" id="KW-1185">Reference proteome</keyword>
<dbReference type="SUPFAM" id="SSF49854">
    <property type="entry name" value="Spermadhesin, CUB domain"/>
    <property type="match status" value="1"/>
</dbReference>
<dbReference type="CDD" id="cd00041">
    <property type="entry name" value="CUB"/>
    <property type="match status" value="1"/>
</dbReference>
<dbReference type="AlphaFoldDB" id="A0A0M0J8E8"/>
<keyword evidence="2" id="KW-0677">Repeat</keyword>
<accession>A0A0M0J8E8</accession>
<keyword evidence="3" id="KW-1015">Disulfide bond</keyword>
<dbReference type="Pfam" id="PF00431">
    <property type="entry name" value="CUB"/>
    <property type="match status" value="1"/>
</dbReference>
<evidence type="ECO:0000313" key="7">
    <source>
        <dbReference type="Proteomes" id="UP000037460"/>
    </source>
</evidence>
<dbReference type="PROSITE" id="PS01180">
    <property type="entry name" value="CUB"/>
    <property type="match status" value="1"/>
</dbReference>
<evidence type="ECO:0000256" key="1">
    <source>
        <dbReference type="ARBA" id="ARBA00022441"/>
    </source>
</evidence>
<dbReference type="SUPFAM" id="SSF117281">
    <property type="entry name" value="Kelch motif"/>
    <property type="match status" value="1"/>
</dbReference>
<gene>
    <name evidence="6" type="ORF">Ctob_000620</name>
</gene>
<keyword evidence="4" id="KW-0472">Membrane</keyword>
<evidence type="ECO:0000259" key="5">
    <source>
        <dbReference type="PROSITE" id="PS01180"/>
    </source>
</evidence>
<dbReference type="OrthoDB" id="291007at2759"/>
<dbReference type="InterPro" id="IPR015915">
    <property type="entry name" value="Kelch-typ_b-propeller"/>
</dbReference>
<organism evidence="6 7">
    <name type="scientific">Chrysochromulina tobinii</name>
    <dbReference type="NCBI Taxonomy" id="1460289"/>
    <lineage>
        <taxon>Eukaryota</taxon>
        <taxon>Haptista</taxon>
        <taxon>Haptophyta</taxon>
        <taxon>Prymnesiophyceae</taxon>
        <taxon>Prymnesiales</taxon>
        <taxon>Chrysochromulinaceae</taxon>
        <taxon>Chrysochromulina</taxon>
    </lineage>
</organism>
<dbReference type="Gene3D" id="2.60.120.290">
    <property type="entry name" value="Spermadhesin, CUB domain"/>
    <property type="match status" value="1"/>
</dbReference>
<dbReference type="Proteomes" id="UP000037460">
    <property type="component" value="Unassembled WGS sequence"/>
</dbReference>
<dbReference type="Pfam" id="PF24681">
    <property type="entry name" value="Kelch_KLHDC2_KLHL20_DRC7"/>
    <property type="match status" value="1"/>
</dbReference>
<dbReference type="InterPro" id="IPR035914">
    <property type="entry name" value="Sperma_CUB_dom_sf"/>
</dbReference>
<reference evidence="7" key="1">
    <citation type="journal article" date="2015" name="PLoS Genet.">
        <title>Genome Sequence and Transcriptome Analyses of Chrysochromulina tobin: Metabolic Tools for Enhanced Algal Fitness in the Prominent Order Prymnesiales (Haptophyceae).</title>
        <authorList>
            <person name="Hovde B.T."/>
            <person name="Deodato C.R."/>
            <person name="Hunsperger H.M."/>
            <person name="Ryken S.A."/>
            <person name="Yost W."/>
            <person name="Jha R.K."/>
            <person name="Patterson J."/>
            <person name="Monnat R.J. Jr."/>
            <person name="Barlow S.B."/>
            <person name="Starkenburg S.R."/>
            <person name="Cattolico R.A."/>
        </authorList>
    </citation>
    <scope>NUCLEOTIDE SEQUENCE</scope>
    <source>
        <strain evidence="7">CCMP291</strain>
    </source>
</reference>
<evidence type="ECO:0000256" key="3">
    <source>
        <dbReference type="ARBA" id="ARBA00023157"/>
    </source>
</evidence>
<keyword evidence="1" id="KW-0880">Kelch repeat</keyword>
<evidence type="ECO:0000313" key="6">
    <source>
        <dbReference type="EMBL" id="KOO22755.1"/>
    </source>
</evidence>
<dbReference type="InterPro" id="IPR000859">
    <property type="entry name" value="CUB_dom"/>
</dbReference>
<sequence>MFGGISSTLPLSYSDELWSYRRTDNSSSWALMPPGSSAIDRPTPRVGSALCAVGHFIYVYGGASFAANAHADLYRFDTAQRQWLLQLPPGTAPGALAYHAMSCVGGTVYLSGGEDASGTLRSSTYALLDAGNPAERLYVFGGADALGSRNDVVSLDLSSLIWSYPAAAGTLPTPRWGTLGAKLNEKLYVYGGLSTSSQLLGDMWSMSRQCHGRVHLRASRATFASGEGVYGPNARCEWLIAPTAPDRQVRLFFSAFGLEDGADYVRVYDGTEASRPLLAAFTGQGLPQSLVSSNGSLLVVMTTDGSTQDVGFRASYSSECAEGFRPSFTNPTTDDTCYPCSPGAHAASECLCYVGFHSPGGLGTGCVACPNGAECPGGASEAIVHVGFCRYNATHTKPCCEPDQCRGGTDAVCPTDVGAAGADECVEFLILTFGVNTFIIVCAVVLGAALCMGLLTYYFGRRAGIAYGLRDYMRQLHLSSVGPKLGSEIHAYTSNFEMQTQAPSNRRRGFEVLERITEEPAGRQRSHGRSTQFRA</sequence>
<feature type="domain" description="CUB" evidence="5">
    <location>
        <begin position="210"/>
        <end position="319"/>
    </location>
</feature>
<evidence type="ECO:0000256" key="4">
    <source>
        <dbReference type="SAM" id="Phobius"/>
    </source>
</evidence>